<name>A0A0D3BH46_BRAOL</name>
<dbReference type="HOGENOM" id="CLU_1724834_0_0_1"/>
<evidence type="ECO:0000313" key="1">
    <source>
        <dbReference type="EnsemblPlants" id="Bo3g126180.1"/>
    </source>
</evidence>
<organism evidence="1 2">
    <name type="scientific">Brassica oleracea var. oleracea</name>
    <dbReference type="NCBI Taxonomy" id="109376"/>
    <lineage>
        <taxon>Eukaryota</taxon>
        <taxon>Viridiplantae</taxon>
        <taxon>Streptophyta</taxon>
        <taxon>Embryophyta</taxon>
        <taxon>Tracheophyta</taxon>
        <taxon>Spermatophyta</taxon>
        <taxon>Magnoliopsida</taxon>
        <taxon>eudicotyledons</taxon>
        <taxon>Gunneridae</taxon>
        <taxon>Pentapetalae</taxon>
        <taxon>rosids</taxon>
        <taxon>malvids</taxon>
        <taxon>Brassicales</taxon>
        <taxon>Brassicaceae</taxon>
        <taxon>Brassiceae</taxon>
        <taxon>Brassica</taxon>
    </lineage>
</organism>
<dbReference type="EnsemblPlants" id="Bo3g126180.1">
    <property type="protein sequence ID" value="Bo3g126180.1"/>
    <property type="gene ID" value="Bo3g126180"/>
</dbReference>
<dbReference type="Proteomes" id="UP000032141">
    <property type="component" value="Chromosome C3"/>
</dbReference>
<reference evidence="1 2" key="1">
    <citation type="journal article" date="2014" name="Genome Biol.">
        <title>Transcriptome and methylome profiling reveals relics of genome dominance in the mesopolyploid Brassica oleracea.</title>
        <authorList>
            <person name="Parkin I.A."/>
            <person name="Koh C."/>
            <person name="Tang H."/>
            <person name="Robinson S.J."/>
            <person name="Kagale S."/>
            <person name="Clarke W.E."/>
            <person name="Town C.D."/>
            <person name="Nixon J."/>
            <person name="Krishnakumar V."/>
            <person name="Bidwell S.L."/>
            <person name="Denoeud F."/>
            <person name="Belcram H."/>
            <person name="Links M.G."/>
            <person name="Just J."/>
            <person name="Clarke C."/>
            <person name="Bender T."/>
            <person name="Huebert T."/>
            <person name="Mason A.S."/>
            <person name="Pires J.C."/>
            <person name="Barker G."/>
            <person name="Moore J."/>
            <person name="Walley P.G."/>
            <person name="Manoli S."/>
            <person name="Batley J."/>
            <person name="Edwards D."/>
            <person name="Nelson M.N."/>
            <person name="Wang X."/>
            <person name="Paterson A.H."/>
            <person name="King G."/>
            <person name="Bancroft I."/>
            <person name="Chalhoub B."/>
            <person name="Sharpe A.G."/>
        </authorList>
    </citation>
    <scope>NUCLEOTIDE SEQUENCE</scope>
    <source>
        <strain evidence="1 2">cv. TO1000</strain>
    </source>
</reference>
<evidence type="ECO:0000313" key="2">
    <source>
        <dbReference type="Proteomes" id="UP000032141"/>
    </source>
</evidence>
<dbReference type="AlphaFoldDB" id="A0A0D3BH46"/>
<accession>A0A0D3BH46</accession>
<protein>
    <submittedName>
        <fullName evidence="1">Uncharacterized protein</fullName>
    </submittedName>
</protein>
<keyword evidence="2" id="KW-1185">Reference proteome</keyword>
<reference evidence="1" key="2">
    <citation type="submission" date="2015-03" db="UniProtKB">
        <authorList>
            <consortium name="EnsemblPlants"/>
        </authorList>
    </citation>
    <scope>IDENTIFICATION</scope>
</reference>
<proteinExistence type="predicted"/>
<dbReference type="Gramene" id="Bo3g126180.1">
    <property type="protein sequence ID" value="Bo3g126180.1"/>
    <property type="gene ID" value="Bo3g126180"/>
</dbReference>
<sequence length="152" mass="16892">MAKGFRDVWTCDATGDGRVASYVFMLELNFHSGSSIYSIQWFACLASHTSRSNSPVAHPSFFPCSVAWCFLGCCGVPMNDLEGRLVAIFELDKQTSLTVLVVISDQLCLDAWEQQGVKLQAHILSPQLVPTQSRRRSTLEGRRSMFCSSVYS</sequence>